<evidence type="ECO:0000256" key="1">
    <source>
        <dbReference type="SAM" id="MobiDB-lite"/>
    </source>
</evidence>
<reference evidence="3" key="1">
    <citation type="submission" date="2022-08" db="UniProtKB">
        <authorList>
            <consortium name="EnsemblMetazoa"/>
        </authorList>
    </citation>
    <scope>IDENTIFICATION</scope>
    <source>
        <strain evidence="3">05x7-T-G4-1.051#20</strain>
    </source>
</reference>
<dbReference type="Pfam" id="PF25508">
    <property type="entry name" value="TRPM2"/>
    <property type="match status" value="1"/>
</dbReference>
<keyword evidence="4" id="KW-1185">Reference proteome</keyword>
<accession>A0A8W8NPP1</accession>
<dbReference type="InterPro" id="IPR057366">
    <property type="entry name" value="TRPM-like"/>
</dbReference>
<feature type="region of interest" description="Disordered" evidence="1">
    <location>
        <begin position="88"/>
        <end position="113"/>
    </location>
</feature>
<sequence>METCGNILLLEALKANRCEYVSSLLDQEVALESRYLPDLYKWQSKNENTLVNLFFGKKQQEIIKQGRIKSSFVRKACRKFLEYKALEEEKNEKKEEENEKEEGERKRKKACTKEDSNIGISDILLWAVIFNRRELAEICWHKGKDKLCR</sequence>
<dbReference type="Proteomes" id="UP000005408">
    <property type="component" value="Unassembled WGS sequence"/>
</dbReference>
<dbReference type="EnsemblMetazoa" id="G7178.1">
    <property type="protein sequence ID" value="G7178.1:cds"/>
    <property type="gene ID" value="G7178"/>
</dbReference>
<dbReference type="AlphaFoldDB" id="A0A8W8NPP1"/>
<name>A0A8W8NPP1_MAGGI</name>
<protein>
    <recommendedName>
        <fullName evidence="2">TRPM-like domain-containing protein</fullName>
    </recommendedName>
</protein>
<evidence type="ECO:0000259" key="2">
    <source>
        <dbReference type="Pfam" id="PF25508"/>
    </source>
</evidence>
<proteinExistence type="predicted"/>
<evidence type="ECO:0000313" key="4">
    <source>
        <dbReference type="Proteomes" id="UP000005408"/>
    </source>
</evidence>
<evidence type="ECO:0000313" key="3">
    <source>
        <dbReference type="EnsemblMetazoa" id="G7178.1:cds"/>
    </source>
</evidence>
<organism evidence="3 4">
    <name type="scientific">Magallana gigas</name>
    <name type="common">Pacific oyster</name>
    <name type="synonym">Crassostrea gigas</name>
    <dbReference type="NCBI Taxonomy" id="29159"/>
    <lineage>
        <taxon>Eukaryota</taxon>
        <taxon>Metazoa</taxon>
        <taxon>Spiralia</taxon>
        <taxon>Lophotrochozoa</taxon>
        <taxon>Mollusca</taxon>
        <taxon>Bivalvia</taxon>
        <taxon>Autobranchia</taxon>
        <taxon>Pteriomorphia</taxon>
        <taxon>Ostreida</taxon>
        <taxon>Ostreoidea</taxon>
        <taxon>Ostreidae</taxon>
        <taxon>Magallana</taxon>
    </lineage>
</organism>
<feature type="domain" description="TRPM-like" evidence="2">
    <location>
        <begin position="9"/>
        <end position="146"/>
    </location>
</feature>